<evidence type="ECO:0007829" key="5">
    <source>
        <dbReference type="PDB" id="8B6F"/>
    </source>
</evidence>
<dbReference type="OrthoDB" id="288590at2759"/>
<dbReference type="EMBL" id="GG662244">
    <property type="protein sequence ID" value="EAS07226.2"/>
    <property type="molecule type" value="Genomic_DNA"/>
</dbReference>
<dbReference type="EMDB" id="EMD-25882"/>
<dbReference type="PDB" id="7TGH">
    <property type="method" value="EM"/>
    <property type="resolution" value="2.60 A"/>
    <property type="chains" value="T2=1-333"/>
</dbReference>
<reference evidence="5 6" key="4">
    <citation type="journal article" date="2023" name="Nature">
        <title>Structural basis of mitochondrial membrane bending by the I-II-III&lt;sub&gt;2&lt;/sub&gt;-IV&lt;sub&gt;2&lt;/sub&gt; supercomplex.</title>
        <authorList>
            <person name="Muhleip A."/>
            <person name="Flygaard R.K."/>
            <person name="Baradaran R."/>
            <person name="Haapanen O."/>
            <person name="Gruhl T."/>
            <person name="Tobiasson V."/>
            <person name="Marechal A."/>
            <person name="Sharma V."/>
            <person name="Amunts A."/>
        </authorList>
    </citation>
    <scope>STRUCTURE BY ELECTRON MICROSCOPY (2.80 ANGSTROMS)</scope>
</reference>
<sequence length="333" mass="36668">MKLFSQVNRFAFSTANKAASPLAAQLAINGNRNAVRYENQNRTWTFNELDAHTNAFAYGLTELGWKAGDKLLLWVEKNHTSEITTAQVGAAKAGVTLVPIYAHSAEELEKALNDTKAKGLLLSPNSKAGNSKYIEVVNKVIPELYNTGRGSTLKTKFANLQHIIHTGFYTFPGTYKFRQIMVYASKNFNTLTLPNVELNAPLFISGNQTYTLKDLISKTEENRKTSKLNDNTPVFVTGDSRSPLSFSLGILNSLLHGNYSVYTGAQDLNEVGQTIRFYDNALLLVDGDIVKATQSLKHSENFAKLGGVAANENIPKDSLNQLFGGKLVQQLKI</sequence>
<organism evidence="2 3">
    <name type="scientific">Tetrahymena thermophila (strain SB210)</name>
    <dbReference type="NCBI Taxonomy" id="312017"/>
    <lineage>
        <taxon>Eukaryota</taxon>
        <taxon>Sar</taxon>
        <taxon>Alveolata</taxon>
        <taxon>Ciliophora</taxon>
        <taxon>Intramacronucleata</taxon>
        <taxon>Oligohymenophorea</taxon>
        <taxon>Hymenostomatida</taxon>
        <taxon>Tetrahymenina</taxon>
        <taxon>Tetrahymenidae</taxon>
        <taxon>Tetrahymena</taxon>
    </lineage>
</organism>
<dbReference type="InParanoid" id="Q24HK5"/>
<evidence type="ECO:0000259" key="1">
    <source>
        <dbReference type="Pfam" id="PF00501"/>
    </source>
</evidence>
<reference evidence="3" key="1">
    <citation type="journal article" date="2006" name="PLoS Biol.">
        <title>Macronuclear genome sequence of the ciliate Tetrahymena thermophila, a model eukaryote.</title>
        <authorList>
            <person name="Eisen J.A."/>
            <person name="Coyne R.S."/>
            <person name="Wu M."/>
            <person name="Wu D."/>
            <person name="Thiagarajan M."/>
            <person name="Wortman J.R."/>
            <person name="Badger J.H."/>
            <person name="Ren Q."/>
            <person name="Amedeo P."/>
            <person name="Jones K.M."/>
            <person name="Tallon L.J."/>
            <person name="Delcher A.L."/>
            <person name="Salzberg S.L."/>
            <person name="Silva J.C."/>
            <person name="Haas B.J."/>
            <person name="Majoros W.H."/>
            <person name="Farzad M."/>
            <person name="Carlton J.M."/>
            <person name="Smith R.K. Jr."/>
            <person name="Garg J."/>
            <person name="Pearlman R.E."/>
            <person name="Karrer K.M."/>
            <person name="Sun L."/>
            <person name="Manning G."/>
            <person name="Elde N.C."/>
            <person name="Turkewitz A.P."/>
            <person name="Asai D.J."/>
            <person name="Wilkes D.E."/>
            <person name="Wang Y."/>
            <person name="Cai H."/>
            <person name="Collins K."/>
            <person name="Stewart B.A."/>
            <person name="Lee S.R."/>
            <person name="Wilamowska K."/>
            <person name="Weinberg Z."/>
            <person name="Ruzzo W.L."/>
            <person name="Wloga D."/>
            <person name="Gaertig J."/>
            <person name="Frankel J."/>
            <person name="Tsao C.-C."/>
            <person name="Gorovsky M.A."/>
            <person name="Keeling P.J."/>
            <person name="Waller R.F."/>
            <person name="Patron N.J."/>
            <person name="Cherry J.M."/>
            <person name="Stover N.A."/>
            <person name="Krieger C.J."/>
            <person name="del Toro C."/>
            <person name="Ryder H.F."/>
            <person name="Williamson S.C."/>
            <person name="Barbeau R.A."/>
            <person name="Hamilton E.P."/>
            <person name="Orias E."/>
        </authorList>
    </citation>
    <scope>NUCLEOTIDE SEQUENCE [LARGE SCALE GENOMIC DNA]</scope>
    <source>
        <strain evidence="3">SB210</strain>
    </source>
</reference>
<dbReference type="PDB" id="8GZU">
    <property type="method" value="EM"/>
    <property type="resolution" value="4.18 A"/>
    <property type="chains" value="T2/t2=1-333"/>
</dbReference>
<keyword evidence="3" id="KW-1185">Reference proteome</keyword>
<dbReference type="EMDB" id="EMD-15865"/>
<dbReference type="PANTHER" id="PTHR43767">
    <property type="entry name" value="LONG-CHAIN-FATTY-ACID--COA LIGASE"/>
    <property type="match status" value="1"/>
</dbReference>
<protein>
    <submittedName>
        <fullName evidence="2">Acyl-CoA synthetase (AMP-forming)/AMP-acid ligase II</fullName>
    </submittedName>
</protein>
<dbReference type="EMDB" id="EMD-16184"/>
<reference evidence="7 8" key="3">
    <citation type="journal article" date="2023" name="Nat. Commun.">
        <title>Structures of Tetrahymena thermophila respiratory megacomplexes on the tubular mitochondrial cristae.</title>
        <authorList>
            <person name="Han F."/>
            <person name="Hu Y."/>
            <person name="Wu M."/>
            <person name="He Z."/>
            <person name="Tian H."/>
            <person name="Zhou L."/>
        </authorList>
    </citation>
    <scope>STRUCTURE BY ELECTRON MICROSCOPY (2.96 ANGSTROMS)</scope>
</reference>
<dbReference type="Proteomes" id="UP000009168">
    <property type="component" value="Unassembled WGS sequence"/>
</dbReference>
<dbReference type="KEGG" id="tet:TTHERM_01000190"/>
<dbReference type="PDB" id="8GYM">
    <property type="method" value="EM"/>
    <property type="resolution" value="2.96 A"/>
    <property type="chains" value="T2/t2=1-333"/>
</dbReference>
<evidence type="ECO:0007829" key="7">
    <source>
        <dbReference type="PDB" id="8GYM"/>
    </source>
</evidence>
<dbReference type="EMDB" id="EMD-34403"/>
<evidence type="ECO:0007829" key="6">
    <source>
        <dbReference type="PDB" id="8BQS"/>
    </source>
</evidence>
<dbReference type="InterPro" id="IPR050237">
    <property type="entry name" value="ATP-dep_AMP-bd_enzyme"/>
</dbReference>
<keyword evidence="4 5" id="KW-0002">3D-structure</keyword>
<feature type="domain" description="AMP-dependent synthetase/ligase" evidence="1">
    <location>
        <begin position="25"/>
        <end position="125"/>
    </location>
</feature>
<gene>
    <name evidence="2" type="ORF">TTHERM_01000190</name>
</gene>
<dbReference type="STRING" id="312017.Q24HK5"/>
<dbReference type="GO" id="GO:0016874">
    <property type="term" value="F:ligase activity"/>
    <property type="evidence" value="ECO:0007669"/>
    <property type="project" value="UniProtKB-KW"/>
</dbReference>
<accession>Q24HK5</accession>
<dbReference type="Pfam" id="PF00501">
    <property type="entry name" value="AMP-binding"/>
    <property type="match status" value="1"/>
</dbReference>
<dbReference type="PANTHER" id="PTHR43767:SF1">
    <property type="entry name" value="NONRIBOSOMAL PEPTIDE SYNTHASE PES1 (EUROFUNG)-RELATED"/>
    <property type="match status" value="1"/>
</dbReference>
<keyword evidence="2" id="KW-0436">Ligase</keyword>
<dbReference type="RefSeq" id="XP_001027468.2">
    <property type="nucleotide sequence ID" value="XM_001027468.2"/>
</dbReference>
<dbReference type="AlphaFoldDB" id="Q24HK5"/>
<dbReference type="Gene3D" id="3.40.50.980">
    <property type="match status" value="1"/>
</dbReference>
<dbReference type="SUPFAM" id="SSF56801">
    <property type="entry name" value="Acetyl-CoA synthetase-like"/>
    <property type="match status" value="1"/>
</dbReference>
<proteinExistence type="evidence at protein level"/>
<dbReference type="eggNOG" id="ENOG502SE7J">
    <property type="taxonomic scope" value="Eukaryota"/>
</dbReference>
<name>Q24HK5_TETTS</name>
<evidence type="ECO:0007829" key="8">
    <source>
        <dbReference type="PDB" id="8GZU"/>
    </source>
</evidence>
<evidence type="ECO:0000313" key="2">
    <source>
        <dbReference type="EMBL" id="EAS07226.2"/>
    </source>
</evidence>
<reference evidence="4" key="2">
    <citation type="journal article" date="2022" name="Science">
        <title>Structures of &lt;i&gt;Tetrahymena&lt;/i&gt;'s respiratory chain reveal the diversity of eukaryotic core metabolism.</title>
        <authorList>
            <person name="Zhou L."/>
            <person name="Maldonado M."/>
            <person name="Padavannil A."/>
            <person name="Guo F."/>
            <person name="Letts J.A."/>
        </authorList>
    </citation>
    <scope>STRUCTURE BY ELECTRON MICROSCOPY (2.60 ANGSTROMS)</scope>
</reference>
<dbReference type="GeneID" id="7843702"/>
<evidence type="ECO:0007829" key="4">
    <source>
        <dbReference type="PDB" id="7TGH"/>
    </source>
</evidence>
<dbReference type="EMDB" id="EMD-34373"/>
<dbReference type="InterPro" id="IPR000873">
    <property type="entry name" value="AMP-dep_synth/lig_dom"/>
</dbReference>
<dbReference type="HOGENOM" id="CLU_718639_0_0_1"/>
<dbReference type="PDB" id="8B6F">
    <property type="method" value="EM"/>
    <property type="resolution" value="2.80 A"/>
    <property type="chains" value="A3=1-333"/>
</dbReference>
<evidence type="ECO:0000313" key="3">
    <source>
        <dbReference type="Proteomes" id="UP000009168"/>
    </source>
</evidence>
<dbReference type="PDB" id="8BQS">
    <property type="method" value="EM"/>
    <property type="resolution" value="2.90 A"/>
    <property type="chains" value="A3=1-333"/>
</dbReference>